<dbReference type="PANTHER" id="PTHR43724:SF1">
    <property type="entry name" value="PYRUVATE SYNTHASE SUBUNIT PORD"/>
    <property type="match status" value="1"/>
</dbReference>
<evidence type="ECO:0000259" key="10">
    <source>
        <dbReference type="PROSITE" id="PS51379"/>
    </source>
</evidence>
<feature type="domain" description="4Fe-4S ferredoxin-type" evidence="10">
    <location>
        <begin position="54"/>
        <end position="83"/>
    </location>
</feature>
<dbReference type="KEGG" id="apo:Arcpr_0762"/>
<keyword evidence="3" id="KW-0813">Transport</keyword>
<dbReference type="SUPFAM" id="SSF54862">
    <property type="entry name" value="4Fe-4S ferredoxins"/>
    <property type="match status" value="1"/>
</dbReference>
<dbReference type="RefSeq" id="WP_012940161.1">
    <property type="nucleotide sequence ID" value="NC_013741.1"/>
</dbReference>
<evidence type="ECO:0000313" key="11">
    <source>
        <dbReference type="EMBL" id="ADB57825.1"/>
    </source>
</evidence>
<dbReference type="AlphaFoldDB" id="D2RHQ0"/>
<dbReference type="Gene3D" id="3.30.70.20">
    <property type="match status" value="1"/>
</dbReference>
<comment type="subunit">
    <text evidence="2">Heterotetramer of one alpha, one beta, one delta and one gamma chain.</text>
</comment>
<feature type="domain" description="4Fe-4S ferredoxin-type" evidence="10">
    <location>
        <begin position="25"/>
        <end position="53"/>
    </location>
</feature>
<dbReference type="HOGENOM" id="CLU_139698_1_1_2"/>
<dbReference type="InterPro" id="IPR017900">
    <property type="entry name" value="4Fe4S_Fe_S_CS"/>
</dbReference>
<dbReference type="STRING" id="572546.Arcpr_0762"/>
<keyword evidence="8" id="KW-0408">Iron</keyword>
<dbReference type="GeneID" id="8739422"/>
<dbReference type="InterPro" id="IPR017896">
    <property type="entry name" value="4Fe4S_Fe-S-bd"/>
</dbReference>
<evidence type="ECO:0000313" key="12">
    <source>
        <dbReference type="Proteomes" id="UP000001901"/>
    </source>
</evidence>
<comment type="cofactor">
    <cofactor evidence="1">
        <name>[4Fe-4S] cluster</name>
        <dbReference type="ChEBI" id="CHEBI:49883"/>
    </cofactor>
</comment>
<name>D2RHQ0_ARCPA</name>
<organism evidence="11 12">
    <name type="scientific">Archaeoglobus profundus (strain DSM 5631 / JCM 9629 / NBRC 100127 / Av18)</name>
    <dbReference type="NCBI Taxonomy" id="572546"/>
    <lineage>
        <taxon>Archaea</taxon>
        <taxon>Methanobacteriati</taxon>
        <taxon>Methanobacteriota</taxon>
        <taxon>Archaeoglobi</taxon>
        <taxon>Archaeoglobales</taxon>
        <taxon>Archaeoglobaceae</taxon>
        <taxon>Archaeoglobus</taxon>
    </lineage>
</organism>
<evidence type="ECO:0000256" key="7">
    <source>
        <dbReference type="ARBA" id="ARBA00022982"/>
    </source>
</evidence>
<dbReference type="GO" id="GO:0051539">
    <property type="term" value="F:4 iron, 4 sulfur cluster binding"/>
    <property type="evidence" value="ECO:0007669"/>
    <property type="project" value="UniProtKB-KW"/>
</dbReference>
<dbReference type="Pfam" id="PF14697">
    <property type="entry name" value="Fer4_21"/>
    <property type="match status" value="1"/>
</dbReference>
<dbReference type="PaxDb" id="572546-Arcpr_0762"/>
<keyword evidence="9" id="KW-0411">Iron-sulfur</keyword>
<dbReference type="GO" id="GO:0016625">
    <property type="term" value="F:oxidoreductase activity, acting on the aldehyde or oxo group of donors, iron-sulfur protein as acceptor"/>
    <property type="evidence" value="ECO:0007669"/>
    <property type="project" value="InterPro"/>
</dbReference>
<dbReference type="NCBIfam" id="TIGR02179">
    <property type="entry name" value="PorD_KorD"/>
    <property type="match status" value="1"/>
</dbReference>
<keyword evidence="4" id="KW-0004">4Fe-4S</keyword>
<reference evidence="11 12" key="1">
    <citation type="journal article" date="2010" name="Stand. Genomic Sci.">
        <title>Complete genome sequence of Archaeoglobus profundus type strain (AV18).</title>
        <authorList>
            <person name="von Jan M."/>
            <person name="Lapidus A."/>
            <person name="Del Rio T.G."/>
            <person name="Copeland A."/>
            <person name="Tice H."/>
            <person name="Cheng J.F."/>
            <person name="Lucas S."/>
            <person name="Chen F."/>
            <person name="Nolan M."/>
            <person name="Goodwin L."/>
            <person name="Han C."/>
            <person name="Pitluck S."/>
            <person name="Liolios K."/>
            <person name="Ivanova N."/>
            <person name="Mavromatis K."/>
            <person name="Ovchinnikova G."/>
            <person name="Chertkov O."/>
            <person name="Pati A."/>
            <person name="Chen A."/>
            <person name="Palaniappan K."/>
            <person name="Land M."/>
            <person name="Hauser L."/>
            <person name="Chang Y.J."/>
            <person name="Jeffries C.D."/>
            <person name="Saunders E."/>
            <person name="Brettin T."/>
            <person name="Detter J.C."/>
            <person name="Chain P."/>
            <person name="Eichinger K."/>
            <person name="Huber H."/>
            <person name="Spring S."/>
            <person name="Rohde M."/>
            <person name="Goker M."/>
            <person name="Wirth R."/>
            <person name="Woyke T."/>
            <person name="Bristow J."/>
            <person name="Eisen J.A."/>
            <person name="Markowitz V."/>
            <person name="Hugenholtz P."/>
            <person name="Kyrpides N.C."/>
            <person name="Klenk H.P."/>
        </authorList>
    </citation>
    <scope>NUCLEOTIDE SEQUENCE [LARGE SCALE GENOMIC DNA]</scope>
    <source>
        <strain evidence="12">DSM 5631 / JCM 9629 / NBRC 100127 / Av18</strain>
    </source>
</reference>
<dbReference type="EMBL" id="CP001857">
    <property type="protein sequence ID" value="ADB57825.1"/>
    <property type="molecule type" value="Genomic_DNA"/>
</dbReference>
<keyword evidence="7" id="KW-0249">Electron transport</keyword>
<evidence type="ECO:0000256" key="2">
    <source>
        <dbReference type="ARBA" id="ARBA00011595"/>
    </source>
</evidence>
<gene>
    <name evidence="11" type="ordered locus">Arcpr_0762</name>
</gene>
<evidence type="ECO:0000256" key="5">
    <source>
        <dbReference type="ARBA" id="ARBA00022723"/>
    </source>
</evidence>
<dbReference type="InterPro" id="IPR011898">
    <property type="entry name" value="PorD_KorD"/>
</dbReference>
<evidence type="ECO:0000256" key="3">
    <source>
        <dbReference type="ARBA" id="ARBA00022448"/>
    </source>
</evidence>
<keyword evidence="11" id="KW-0670">Pyruvate</keyword>
<dbReference type="PANTHER" id="PTHR43724">
    <property type="entry name" value="PYRUVATE SYNTHASE SUBUNIT PORD"/>
    <property type="match status" value="1"/>
</dbReference>
<evidence type="ECO:0000256" key="8">
    <source>
        <dbReference type="ARBA" id="ARBA00023004"/>
    </source>
</evidence>
<sequence length="84" mass="9523">MEYIDVLISKPSKGSSGKTGLWRTFKPVYKEDKCVSCFECYVYCPENCISLKDLKIEIDYEYCKGCGVCSNVCPAEAIEMIKEV</sequence>
<keyword evidence="6" id="KW-0677">Repeat</keyword>
<proteinExistence type="predicted"/>
<dbReference type="PROSITE" id="PS00198">
    <property type="entry name" value="4FE4S_FER_1"/>
    <property type="match status" value="1"/>
</dbReference>
<evidence type="ECO:0000256" key="1">
    <source>
        <dbReference type="ARBA" id="ARBA00001966"/>
    </source>
</evidence>
<protein>
    <submittedName>
        <fullName evidence="11">Pyruvate ferredoxin/flavodoxin oxidoreductase, delta subunit</fullName>
    </submittedName>
</protein>
<dbReference type="OrthoDB" id="23478at2157"/>
<dbReference type="eggNOG" id="arCOG01605">
    <property type="taxonomic scope" value="Archaea"/>
</dbReference>
<evidence type="ECO:0000256" key="6">
    <source>
        <dbReference type="ARBA" id="ARBA00022737"/>
    </source>
</evidence>
<keyword evidence="5" id="KW-0479">Metal-binding</keyword>
<evidence type="ECO:0000256" key="4">
    <source>
        <dbReference type="ARBA" id="ARBA00022485"/>
    </source>
</evidence>
<dbReference type="GO" id="GO:0046872">
    <property type="term" value="F:metal ion binding"/>
    <property type="evidence" value="ECO:0007669"/>
    <property type="project" value="UniProtKB-KW"/>
</dbReference>
<evidence type="ECO:0000256" key="9">
    <source>
        <dbReference type="ARBA" id="ARBA00023014"/>
    </source>
</evidence>
<keyword evidence="12" id="KW-1185">Reference proteome</keyword>
<dbReference type="PROSITE" id="PS51379">
    <property type="entry name" value="4FE4S_FER_2"/>
    <property type="match status" value="2"/>
</dbReference>
<accession>D2RHQ0</accession>
<dbReference type="Proteomes" id="UP000001901">
    <property type="component" value="Chromosome"/>
</dbReference>